<name>A0A4D7B7I4_9HYPH</name>
<dbReference type="KEGG" id="pstg:E8M01_16230"/>
<proteinExistence type="predicted"/>
<evidence type="ECO:0000313" key="3">
    <source>
        <dbReference type="Proteomes" id="UP000298781"/>
    </source>
</evidence>
<protein>
    <submittedName>
        <fullName evidence="2">Com family DNA-binding transcriptional regulator</fullName>
    </submittedName>
</protein>
<dbReference type="Proteomes" id="UP000298781">
    <property type="component" value="Chromosome"/>
</dbReference>
<dbReference type="InterPro" id="IPR019294">
    <property type="entry name" value="Translation_reg_Com"/>
</dbReference>
<dbReference type="AlphaFoldDB" id="A0A4D7B7I4"/>
<feature type="compositionally biased region" description="Basic and acidic residues" evidence="1">
    <location>
        <begin position="44"/>
        <end position="53"/>
    </location>
</feature>
<dbReference type="GO" id="GO:0003677">
    <property type="term" value="F:DNA binding"/>
    <property type="evidence" value="ECO:0007669"/>
    <property type="project" value="UniProtKB-KW"/>
</dbReference>
<dbReference type="OrthoDB" id="5460091at2"/>
<dbReference type="Pfam" id="PF10122">
    <property type="entry name" value="Zn_ribbon_Com"/>
    <property type="match status" value="1"/>
</dbReference>
<organism evidence="2 3">
    <name type="scientific">Phreatobacter stygius</name>
    <dbReference type="NCBI Taxonomy" id="1940610"/>
    <lineage>
        <taxon>Bacteria</taxon>
        <taxon>Pseudomonadati</taxon>
        <taxon>Pseudomonadota</taxon>
        <taxon>Alphaproteobacteria</taxon>
        <taxon>Hyphomicrobiales</taxon>
        <taxon>Phreatobacteraceae</taxon>
        <taxon>Phreatobacter</taxon>
    </lineage>
</organism>
<dbReference type="EMBL" id="CP039690">
    <property type="protein sequence ID" value="QCI65616.1"/>
    <property type="molecule type" value="Genomic_DNA"/>
</dbReference>
<evidence type="ECO:0000313" key="2">
    <source>
        <dbReference type="EMBL" id="QCI65616.1"/>
    </source>
</evidence>
<feature type="region of interest" description="Disordered" evidence="1">
    <location>
        <begin position="36"/>
        <end position="79"/>
    </location>
</feature>
<dbReference type="RefSeq" id="WP_136961062.1">
    <property type="nucleotide sequence ID" value="NZ_CP039690.1"/>
</dbReference>
<evidence type="ECO:0000256" key="1">
    <source>
        <dbReference type="SAM" id="MobiDB-lite"/>
    </source>
</evidence>
<reference evidence="2 3" key="1">
    <citation type="submission" date="2019-04" db="EMBL/GenBank/DDBJ databases">
        <title>Phreatobacter aquaticus sp. nov.</title>
        <authorList>
            <person name="Choi A."/>
        </authorList>
    </citation>
    <scope>NUCLEOTIDE SEQUENCE [LARGE SCALE GENOMIC DNA]</scope>
    <source>
        <strain evidence="2 3">KCTC 52518</strain>
    </source>
</reference>
<keyword evidence="2" id="KW-0238">DNA-binding</keyword>
<sequence length="79" mass="8405">MENIRCGSCSALLLRMAPRALSGRVDIKCRRCGTLNSLRPSEPAPERHAERPAGDAACRGSKSDPSDRPPSIGAMPSKS</sequence>
<keyword evidence="3" id="KW-1185">Reference proteome</keyword>
<accession>A0A4D7B7I4</accession>
<gene>
    <name evidence="2" type="ORF">E8M01_16230</name>
</gene>